<comment type="caution">
    <text evidence="1">The sequence shown here is derived from an EMBL/GenBank/DDBJ whole genome shotgun (WGS) entry which is preliminary data.</text>
</comment>
<protein>
    <submittedName>
        <fullName evidence="1">Uncharacterized protein</fullName>
    </submittedName>
</protein>
<sequence>MWVLISRSRRGAGRVRWGLVLVGICARESRRNRCGGLGTVLLVWDAVGMGSSGVRGGKVGTRGVCCKLGSTDDGVVVTRGMLSNYSVISGNVKRRWLDPNARVAQEGVAALAPDSATLGYPTTCVFRKTGALRGPQLFSQQISGHAPYGGFAKTRSPLILWRHYRELLTIIDGGRGRN</sequence>
<dbReference type="AlphaFoldDB" id="A0A9P6A0X7"/>
<organism evidence="1 2">
    <name type="scientific">Pleurotus eryngii</name>
    <name type="common">Boletus of the steppes</name>
    <dbReference type="NCBI Taxonomy" id="5323"/>
    <lineage>
        <taxon>Eukaryota</taxon>
        <taxon>Fungi</taxon>
        <taxon>Dikarya</taxon>
        <taxon>Basidiomycota</taxon>
        <taxon>Agaricomycotina</taxon>
        <taxon>Agaricomycetes</taxon>
        <taxon>Agaricomycetidae</taxon>
        <taxon>Agaricales</taxon>
        <taxon>Pleurotineae</taxon>
        <taxon>Pleurotaceae</taxon>
        <taxon>Pleurotus</taxon>
    </lineage>
</organism>
<name>A0A9P6A0X7_PLEER</name>
<proteinExistence type="predicted"/>
<accession>A0A9P6A0X7</accession>
<dbReference type="Proteomes" id="UP000807025">
    <property type="component" value="Unassembled WGS sequence"/>
</dbReference>
<dbReference type="EMBL" id="MU154547">
    <property type="protein sequence ID" value="KAF9497042.1"/>
    <property type="molecule type" value="Genomic_DNA"/>
</dbReference>
<reference evidence="1" key="1">
    <citation type="submission" date="2020-11" db="EMBL/GenBank/DDBJ databases">
        <authorList>
            <consortium name="DOE Joint Genome Institute"/>
            <person name="Ahrendt S."/>
            <person name="Riley R."/>
            <person name="Andreopoulos W."/>
            <person name="Labutti K."/>
            <person name="Pangilinan J."/>
            <person name="Ruiz-Duenas F.J."/>
            <person name="Barrasa J.M."/>
            <person name="Sanchez-Garcia M."/>
            <person name="Camarero S."/>
            <person name="Miyauchi S."/>
            <person name="Serrano A."/>
            <person name="Linde D."/>
            <person name="Babiker R."/>
            <person name="Drula E."/>
            <person name="Ayuso-Fernandez I."/>
            <person name="Pacheco R."/>
            <person name="Padilla G."/>
            <person name="Ferreira P."/>
            <person name="Barriuso J."/>
            <person name="Kellner H."/>
            <person name="Castanera R."/>
            <person name="Alfaro M."/>
            <person name="Ramirez L."/>
            <person name="Pisabarro A.G."/>
            <person name="Kuo A."/>
            <person name="Tritt A."/>
            <person name="Lipzen A."/>
            <person name="He G."/>
            <person name="Yan M."/>
            <person name="Ng V."/>
            <person name="Cullen D."/>
            <person name="Martin F."/>
            <person name="Rosso M.-N."/>
            <person name="Henrissat B."/>
            <person name="Hibbett D."/>
            <person name="Martinez A.T."/>
            <person name="Grigoriev I.V."/>
        </authorList>
    </citation>
    <scope>NUCLEOTIDE SEQUENCE</scope>
    <source>
        <strain evidence="1">ATCC 90797</strain>
    </source>
</reference>
<evidence type="ECO:0000313" key="2">
    <source>
        <dbReference type="Proteomes" id="UP000807025"/>
    </source>
</evidence>
<evidence type="ECO:0000313" key="1">
    <source>
        <dbReference type="EMBL" id="KAF9497042.1"/>
    </source>
</evidence>
<keyword evidence="2" id="KW-1185">Reference proteome</keyword>
<gene>
    <name evidence="1" type="ORF">BDN71DRAFT_1445462</name>
</gene>